<dbReference type="CDD" id="cd00130">
    <property type="entry name" value="PAS"/>
    <property type="match status" value="1"/>
</dbReference>
<evidence type="ECO:0000259" key="17">
    <source>
        <dbReference type="PROSITE" id="PS50113"/>
    </source>
</evidence>
<dbReference type="SMART" id="SM00065">
    <property type="entry name" value="GAF"/>
    <property type="match status" value="1"/>
</dbReference>
<evidence type="ECO:0000256" key="5">
    <source>
        <dbReference type="ARBA" id="ARBA00022741"/>
    </source>
</evidence>
<comment type="function">
    <text evidence="13">Primarily acts as an independent SigF regulator that is sensitive to the osmosensory signal, mediating the cross talk of PknD with the SigF regulon. Possesses both phosphatase and kinase activities. The kinase domain functions as a classic anti-sigma factor-like kinase to phosphorylate the anti-anti-sigma factor domain at the canonical regulatory site, and the phosphatase domain antagonizes this activity.</text>
</comment>
<evidence type="ECO:0000256" key="7">
    <source>
        <dbReference type="ARBA" id="ARBA00022801"/>
    </source>
</evidence>
<dbReference type="Gene3D" id="3.30.450.40">
    <property type="match status" value="1"/>
</dbReference>
<keyword evidence="19" id="KW-1185">Reference proteome</keyword>
<keyword evidence="4" id="KW-0479">Metal-binding</keyword>
<dbReference type="InterPro" id="IPR013656">
    <property type="entry name" value="PAS_4"/>
</dbReference>
<proteinExistence type="predicted"/>
<evidence type="ECO:0000256" key="1">
    <source>
        <dbReference type="ARBA" id="ARBA00013081"/>
    </source>
</evidence>
<evidence type="ECO:0000313" key="18">
    <source>
        <dbReference type="EMBL" id="RAG83917.1"/>
    </source>
</evidence>
<keyword evidence="10" id="KW-0904">Protein phosphatase</keyword>
<dbReference type="Pfam" id="PF01590">
    <property type="entry name" value="GAF"/>
    <property type="match status" value="1"/>
</dbReference>
<dbReference type="Gene3D" id="3.60.40.10">
    <property type="entry name" value="PPM-type phosphatase domain"/>
    <property type="match status" value="1"/>
</dbReference>
<evidence type="ECO:0000256" key="10">
    <source>
        <dbReference type="ARBA" id="ARBA00022912"/>
    </source>
</evidence>
<feature type="domain" description="PAS" evidence="16">
    <location>
        <begin position="16"/>
        <end position="81"/>
    </location>
</feature>
<dbReference type="OrthoDB" id="118142at2"/>
<evidence type="ECO:0000256" key="8">
    <source>
        <dbReference type="ARBA" id="ARBA00022840"/>
    </source>
</evidence>
<dbReference type="Pfam" id="PF08448">
    <property type="entry name" value="PAS_4"/>
    <property type="match status" value="1"/>
</dbReference>
<keyword evidence="7" id="KW-0378">Hydrolase</keyword>
<evidence type="ECO:0000256" key="12">
    <source>
        <dbReference type="ARBA" id="ARBA00047761"/>
    </source>
</evidence>
<keyword evidence="3" id="KW-0808">Transferase</keyword>
<dbReference type="GO" id="GO:0004722">
    <property type="term" value="F:protein serine/threonine phosphatase activity"/>
    <property type="evidence" value="ECO:0007669"/>
    <property type="project" value="UniProtKB-EC"/>
</dbReference>
<dbReference type="Pfam" id="PF07228">
    <property type="entry name" value="SpoIIE"/>
    <property type="match status" value="1"/>
</dbReference>
<dbReference type="GO" id="GO:0005524">
    <property type="term" value="F:ATP binding"/>
    <property type="evidence" value="ECO:0007669"/>
    <property type="project" value="UniProtKB-KW"/>
</dbReference>
<dbReference type="InterPro" id="IPR001932">
    <property type="entry name" value="PPM-type_phosphatase-like_dom"/>
</dbReference>
<evidence type="ECO:0000256" key="2">
    <source>
        <dbReference type="ARBA" id="ARBA00022553"/>
    </source>
</evidence>
<gene>
    <name evidence="18" type="ORF">DN069_19335</name>
</gene>
<feature type="domain" description="PAC" evidence="17">
    <location>
        <begin position="86"/>
        <end position="139"/>
    </location>
</feature>
<dbReference type="InterPro" id="IPR036457">
    <property type="entry name" value="PPM-type-like_dom_sf"/>
</dbReference>
<dbReference type="InterPro" id="IPR052016">
    <property type="entry name" value="Bact_Sigma-Reg"/>
</dbReference>
<dbReference type="InterPro" id="IPR029016">
    <property type="entry name" value="GAF-like_dom_sf"/>
</dbReference>
<evidence type="ECO:0000256" key="3">
    <source>
        <dbReference type="ARBA" id="ARBA00022679"/>
    </source>
</evidence>
<dbReference type="GO" id="GO:0016301">
    <property type="term" value="F:kinase activity"/>
    <property type="evidence" value="ECO:0007669"/>
    <property type="project" value="UniProtKB-KW"/>
</dbReference>
<dbReference type="PANTHER" id="PTHR43156">
    <property type="entry name" value="STAGE II SPORULATION PROTEIN E-RELATED"/>
    <property type="match status" value="1"/>
</dbReference>
<dbReference type="SUPFAM" id="SSF81606">
    <property type="entry name" value="PP2C-like"/>
    <property type="match status" value="1"/>
</dbReference>
<evidence type="ECO:0000256" key="6">
    <source>
        <dbReference type="ARBA" id="ARBA00022777"/>
    </source>
</evidence>
<evidence type="ECO:0000256" key="14">
    <source>
        <dbReference type="ARBA" id="ARBA00075117"/>
    </source>
</evidence>
<comment type="catalytic activity">
    <reaction evidence="12">
        <text>O-phospho-L-seryl-[protein] + H2O = L-seryl-[protein] + phosphate</text>
        <dbReference type="Rhea" id="RHEA:20629"/>
        <dbReference type="Rhea" id="RHEA-COMP:9863"/>
        <dbReference type="Rhea" id="RHEA-COMP:11604"/>
        <dbReference type="ChEBI" id="CHEBI:15377"/>
        <dbReference type="ChEBI" id="CHEBI:29999"/>
        <dbReference type="ChEBI" id="CHEBI:43474"/>
        <dbReference type="ChEBI" id="CHEBI:83421"/>
        <dbReference type="EC" id="3.1.3.16"/>
    </reaction>
</comment>
<dbReference type="InterPro" id="IPR000700">
    <property type="entry name" value="PAS-assoc_C"/>
</dbReference>
<keyword evidence="8" id="KW-0067">ATP-binding</keyword>
<evidence type="ECO:0000256" key="11">
    <source>
        <dbReference type="ARBA" id="ARBA00023211"/>
    </source>
</evidence>
<accession>A0A2X0IH78</accession>
<dbReference type="InterPro" id="IPR035965">
    <property type="entry name" value="PAS-like_dom_sf"/>
</dbReference>
<dbReference type="PANTHER" id="PTHR43156:SF2">
    <property type="entry name" value="STAGE II SPORULATION PROTEIN E"/>
    <property type="match status" value="1"/>
</dbReference>
<dbReference type="PROSITE" id="PS50112">
    <property type="entry name" value="PAS"/>
    <property type="match status" value="1"/>
</dbReference>
<evidence type="ECO:0000256" key="13">
    <source>
        <dbReference type="ARBA" id="ARBA00056274"/>
    </source>
</evidence>
<keyword evidence="11" id="KW-0464">Manganese</keyword>
<dbReference type="Gene3D" id="3.30.450.20">
    <property type="entry name" value="PAS domain"/>
    <property type="match status" value="1"/>
</dbReference>
<evidence type="ECO:0000256" key="4">
    <source>
        <dbReference type="ARBA" id="ARBA00022723"/>
    </source>
</evidence>
<sequence length="557" mass="59506">MGPADGRHAHDPGLPRKVMDGAVFGIALLDTELRYTYVNEALAQLNGLPVEAHLGRGLGEVVPGIDVAAAEAELRAVLADGRPRHHTVEGTTAADASGELRWWHNAYSRLEDAEGTVLGVIGMVLEITEDRRIRQALDRARTRLTLLDEAATSIGTTLDVQLTCKELTRLLVPRITDIAVVDVIEQDERPGQELRLRRLAMSTTPALVKAGRWFGAPGATHSPQPSSAAARCVAEERPVVSNSPADEQMALEAPDADRVARYRRLGIHSALVVPLRARGRVIGVVNLCRAGDSPPFTAEDVELVGELARRAANSISNAQRFAHEHETALVLQRALLSERTRPHGDVECAGRYLPAGKTAEVGGDWFDSMALPGGRTLLVVGDVMGHGLEAAATMGEYRSLMRALAFQGWGPEKILSEAQRTVEALGLDRVATCLVAEIDPEAGTVTLAGAGHLPPLLLRRGLGTQFAELPGDPPLGAGVRHYGSTTLRLPPGSVLLLFTDGLVERRGEDIEDSLEALAALDLDPDAPLERLLDTALSRLSAAPAEDDVALLAARLRG</sequence>
<protein>
    <recommendedName>
        <fullName evidence="1">protein-serine/threonine phosphatase</fullName>
        <ecNumber evidence="1">3.1.3.16</ecNumber>
    </recommendedName>
    <alternativeName>
        <fullName evidence="15">Protein-serine/threonine phosphatase</fullName>
    </alternativeName>
    <alternativeName>
        <fullName evidence="14">Serine/threonine-protein kinase</fullName>
    </alternativeName>
</protein>
<comment type="caution">
    <text evidence="18">The sequence shown here is derived from an EMBL/GenBank/DDBJ whole genome shotgun (WGS) entry which is preliminary data.</text>
</comment>
<dbReference type="InterPro" id="IPR003018">
    <property type="entry name" value="GAF"/>
</dbReference>
<dbReference type="Proteomes" id="UP000248889">
    <property type="component" value="Unassembled WGS sequence"/>
</dbReference>
<dbReference type="SUPFAM" id="SSF55781">
    <property type="entry name" value="GAF domain-like"/>
    <property type="match status" value="1"/>
</dbReference>
<dbReference type="EC" id="3.1.3.16" evidence="1"/>
<evidence type="ECO:0000256" key="15">
    <source>
        <dbReference type="ARBA" id="ARBA00081350"/>
    </source>
</evidence>
<dbReference type="PROSITE" id="PS50113">
    <property type="entry name" value="PAC"/>
    <property type="match status" value="1"/>
</dbReference>
<evidence type="ECO:0000256" key="9">
    <source>
        <dbReference type="ARBA" id="ARBA00022842"/>
    </source>
</evidence>
<dbReference type="NCBIfam" id="TIGR00229">
    <property type="entry name" value="sensory_box"/>
    <property type="match status" value="1"/>
</dbReference>
<reference evidence="18 19" key="1">
    <citation type="submission" date="2018-06" db="EMBL/GenBank/DDBJ databases">
        <title>Streptacidiphilus pinicola sp. nov., isolated from pine grove soil.</title>
        <authorList>
            <person name="Roh S.G."/>
            <person name="Park S."/>
            <person name="Kim M.-K."/>
            <person name="Yun B.-R."/>
            <person name="Park J."/>
            <person name="Kim M.J."/>
            <person name="Kim Y.S."/>
            <person name="Kim S.B."/>
        </authorList>
    </citation>
    <scope>NUCLEOTIDE SEQUENCE [LARGE SCALE GENOMIC DNA]</scope>
    <source>
        <strain evidence="18 19">MMS16-CNU450</strain>
    </source>
</reference>
<dbReference type="EMBL" id="QKYN01000074">
    <property type="protein sequence ID" value="RAG83917.1"/>
    <property type="molecule type" value="Genomic_DNA"/>
</dbReference>
<dbReference type="AlphaFoldDB" id="A0A2X0IH78"/>
<organism evidence="18 19">
    <name type="scientific">Streptacidiphilus pinicola</name>
    <dbReference type="NCBI Taxonomy" id="2219663"/>
    <lineage>
        <taxon>Bacteria</taxon>
        <taxon>Bacillati</taxon>
        <taxon>Actinomycetota</taxon>
        <taxon>Actinomycetes</taxon>
        <taxon>Kitasatosporales</taxon>
        <taxon>Streptomycetaceae</taxon>
        <taxon>Streptacidiphilus</taxon>
    </lineage>
</organism>
<dbReference type="SMART" id="SM00331">
    <property type="entry name" value="PP2C_SIG"/>
    <property type="match status" value="1"/>
</dbReference>
<dbReference type="InterPro" id="IPR000014">
    <property type="entry name" value="PAS"/>
</dbReference>
<keyword evidence="9" id="KW-0460">Magnesium</keyword>
<keyword evidence="6" id="KW-0418">Kinase</keyword>
<name>A0A2X0IH78_9ACTN</name>
<keyword evidence="2" id="KW-0597">Phosphoprotein</keyword>
<dbReference type="SUPFAM" id="SSF55785">
    <property type="entry name" value="PYP-like sensor domain (PAS domain)"/>
    <property type="match status" value="1"/>
</dbReference>
<dbReference type="GO" id="GO:0046872">
    <property type="term" value="F:metal ion binding"/>
    <property type="evidence" value="ECO:0007669"/>
    <property type="project" value="UniProtKB-KW"/>
</dbReference>
<keyword evidence="5" id="KW-0547">Nucleotide-binding</keyword>
<evidence type="ECO:0000313" key="19">
    <source>
        <dbReference type="Proteomes" id="UP000248889"/>
    </source>
</evidence>
<dbReference type="FunFam" id="3.60.40.10:FF:000005">
    <property type="entry name" value="Serine/threonine protein phosphatase"/>
    <property type="match status" value="1"/>
</dbReference>
<evidence type="ECO:0000259" key="16">
    <source>
        <dbReference type="PROSITE" id="PS50112"/>
    </source>
</evidence>
<dbReference type="RefSeq" id="WP_111502455.1">
    <property type="nucleotide sequence ID" value="NZ_QKYN01000074.1"/>
</dbReference>